<dbReference type="AlphaFoldDB" id="A0A370IKK4"/>
<dbReference type="EMBL" id="QQST01000001">
    <property type="protein sequence ID" value="RDI71229.1"/>
    <property type="molecule type" value="Genomic_DNA"/>
</dbReference>
<protein>
    <submittedName>
        <fullName evidence="1">Uncharacterized protein</fullName>
    </submittedName>
</protein>
<evidence type="ECO:0000313" key="2">
    <source>
        <dbReference type="Proteomes" id="UP000255421"/>
    </source>
</evidence>
<keyword evidence="2" id="KW-1185">Reference proteome</keyword>
<evidence type="ECO:0000313" key="1">
    <source>
        <dbReference type="EMBL" id="RDI71229.1"/>
    </source>
</evidence>
<reference evidence="1 2" key="1">
    <citation type="submission" date="2018-07" db="EMBL/GenBank/DDBJ databases">
        <title>Genome sequence of extremly halophilic archaeon Halopelagius longus strain BC12-B1.</title>
        <authorList>
            <person name="Zhang X."/>
        </authorList>
    </citation>
    <scope>NUCLEOTIDE SEQUENCE [LARGE SCALE GENOMIC DNA]</scope>
    <source>
        <strain evidence="1 2">BC12-B1</strain>
    </source>
</reference>
<proteinExistence type="predicted"/>
<dbReference type="OrthoDB" id="203217at2157"/>
<comment type="caution">
    <text evidence="1">The sequence shown here is derived from an EMBL/GenBank/DDBJ whole genome shotgun (WGS) entry which is preliminary data.</text>
</comment>
<dbReference type="Pfam" id="PF23955">
    <property type="entry name" value="DUF7284"/>
    <property type="match status" value="1"/>
</dbReference>
<dbReference type="Proteomes" id="UP000255421">
    <property type="component" value="Unassembled WGS sequence"/>
</dbReference>
<dbReference type="InterPro" id="IPR055708">
    <property type="entry name" value="DUF7284"/>
</dbReference>
<sequence>MAMNAAVDAAVCLLLVGAAVFGVTAVSDPVETGDSTRTDAAAETLATSTATVEYSLRPGTGPVRGTPAAFPRENGSEFRRTTHGTLAGLLARAAVATAGFGNDSLTGARDDFPRAVRGAVTGAFEASSLRVDAVWRPYPGSTVGGRVGVGAKPPSAATVHAATLSVPSGVEPVPSSAADDFGTLASAVAERTVEALVPPEAASLALRGDYPVSALMWHRYGRLGHELGVPVERDLRAENTTALNRRLADALAPAVEADLRDRFESPEAAAEAVEVHRVRVVVRTWESDGRAA</sequence>
<name>A0A370IKK4_9EURY</name>
<organism evidence="1 2">
    <name type="scientific">Halopelagius longus</name>
    <dbReference type="NCBI Taxonomy" id="1236180"/>
    <lineage>
        <taxon>Archaea</taxon>
        <taxon>Methanobacteriati</taxon>
        <taxon>Methanobacteriota</taxon>
        <taxon>Stenosarchaea group</taxon>
        <taxon>Halobacteria</taxon>
        <taxon>Halobacteriales</taxon>
        <taxon>Haloferacaceae</taxon>
    </lineage>
</organism>
<gene>
    <name evidence="1" type="ORF">DWB78_05480</name>
</gene>
<accession>A0A370IKK4</accession>